<dbReference type="Gene3D" id="3.90.180.10">
    <property type="entry name" value="Medium-chain alcohol dehydrogenases, catalytic domain"/>
    <property type="match status" value="1"/>
</dbReference>
<dbReference type="InterPro" id="IPR013149">
    <property type="entry name" value="ADH-like_C"/>
</dbReference>
<keyword evidence="8" id="KW-1185">Reference proteome</keyword>
<dbReference type="SUPFAM" id="SSF51735">
    <property type="entry name" value="NAD(P)-binding Rossmann-fold domains"/>
    <property type="match status" value="1"/>
</dbReference>
<feature type="non-terminal residue" evidence="7">
    <location>
        <position position="1"/>
    </location>
</feature>
<dbReference type="AlphaFoldDB" id="A0A3E2HJY2"/>
<sequence length="339" mass="36890">MASAQNIVWRQVENKIQGVPVELRALEANEVRLKITHSGLCHSDVFYISSGMVLGHEGVGIVEEVGSAVTEFKIGDRAGGGYLRDSCGKCKYCLTGRDIWCYNRNIYGEKDYNTGTFSKYYIGVETFLHKIPDELSSSDAAPLQCAGATVYSALLDVISSGTRVGIVGIGGLGHLAIQFADKLGAEVVVFSTSADKEEEAKKFGAKEFYLLSEPEKVKEPIDVLVLTGAKHPDFSRFMTKEILARTGTIVPLTADTHDLQLPSLTMFFAGYNIRSSLVASRKIHSDMLRFAAKHGIKPVIEEFPMDEGGFAAALDRLNSGKVRYRAVLAAQIGPPCAEK</sequence>
<evidence type="ECO:0000313" key="7">
    <source>
        <dbReference type="EMBL" id="RFU33625.1"/>
    </source>
</evidence>
<dbReference type="SMART" id="SM00829">
    <property type="entry name" value="PKS_ER"/>
    <property type="match status" value="1"/>
</dbReference>
<dbReference type="Gene3D" id="3.40.50.720">
    <property type="entry name" value="NAD(P)-binding Rossmann-like Domain"/>
    <property type="match status" value="1"/>
</dbReference>
<gene>
    <name evidence="7" type="ORF">B7463_g2716</name>
</gene>
<evidence type="ECO:0000256" key="1">
    <source>
        <dbReference type="ARBA" id="ARBA00001947"/>
    </source>
</evidence>
<dbReference type="CDD" id="cd05283">
    <property type="entry name" value="CAD1"/>
    <property type="match status" value="1"/>
</dbReference>
<dbReference type="PROSITE" id="PS00065">
    <property type="entry name" value="D_2_HYDROXYACID_DH_1"/>
    <property type="match status" value="1"/>
</dbReference>
<dbReference type="FunFam" id="3.40.50.720:FF:000022">
    <property type="entry name" value="Cinnamyl alcohol dehydrogenase"/>
    <property type="match status" value="1"/>
</dbReference>
<comment type="cofactor">
    <cofactor evidence="1 5">
        <name>Zn(2+)</name>
        <dbReference type="ChEBI" id="CHEBI:29105"/>
    </cofactor>
</comment>
<keyword evidence="4" id="KW-0560">Oxidoreductase</keyword>
<dbReference type="Pfam" id="PF00107">
    <property type="entry name" value="ADH_zinc_N"/>
    <property type="match status" value="1"/>
</dbReference>
<dbReference type="OrthoDB" id="1879366at2759"/>
<dbReference type="STRING" id="5539.A0A3E2HJY2"/>
<comment type="caution">
    <text evidence="7">The sequence shown here is derived from an EMBL/GenBank/DDBJ whole genome shotgun (WGS) entry which is preliminary data.</text>
</comment>
<evidence type="ECO:0000256" key="3">
    <source>
        <dbReference type="ARBA" id="ARBA00022833"/>
    </source>
</evidence>
<dbReference type="InterPro" id="IPR020843">
    <property type="entry name" value="ER"/>
</dbReference>
<dbReference type="Proteomes" id="UP000258309">
    <property type="component" value="Unassembled WGS sequence"/>
</dbReference>
<organism evidence="7 8">
    <name type="scientific">Scytalidium lignicola</name>
    <name type="common">Hyphomycete</name>
    <dbReference type="NCBI Taxonomy" id="5539"/>
    <lineage>
        <taxon>Eukaryota</taxon>
        <taxon>Fungi</taxon>
        <taxon>Dikarya</taxon>
        <taxon>Ascomycota</taxon>
        <taxon>Pezizomycotina</taxon>
        <taxon>Leotiomycetes</taxon>
        <taxon>Leotiomycetes incertae sedis</taxon>
        <taxon>Scytalidium</taxon>
    </lineage>
</organism>
<dbReference type="PROSITE" id="PS00059">
    <property type="entry name" value="ADH_ZINC"/>
    <property type="match status" value="1"/>
</dbReference>
<dbReference type="InterPro" id="IPR036291">
    <property type="entry name" value="NAD(P)-bd_dom_sf"/>
</dbReference>
<dbReference type="SUPFAM" id="SSF50129">
    <property type="entry name" value="GroES-like"/>
    <property type="match status" value="1"/>
</dbReference>
<evidence type="ECO:0000256" key="2">
    <source>
        <dbReference type="ARBA" id="ARBA00022723"/>
    </source>
</evidence>
<dbReference type="EMBL" id="NCSJ02000032">
    <property type="protein sequence ID" value="RFU33625.1"/>
    <property type="molecule type" value="Genomic_DNA"/>
</dbReference>
<dbReference type="InterPro" id="IPR002328">
    <property type="entry name" value="ADH_Zn_CS"/>
</dbReference>
<proteinExistence type="inferred from homology"/>
<dbReference type="OMA" id="KEQWLFK"/>
<comment type="similarity">
    <text evidence="5">Belongs to the zinc-containing alcohol dehydrogenase family.</text>
</comment>
<dbReference type="InterPro" id="IPR013154">
    <property type="entry name" value="ADH-like_N"/>
</dbReference>
<dbReference type="PANTHER" id="PTHR42683">
    <property type="entry name" value="ALDEHYDE REDUCTASE"/>
    <property type="match status" value="1"/>
</dbReference>
<evidence type="ECO:0000259" key="6">
    <source>
        <dbReference type="SMART" id="SM00829"/>
    </source>
</evidence>
<evidence type="ECO:0000256" key="4">
    <source>
        <dbReference type="ARBA" id="ARBA00023002"/>
    </source>
</evidence>
<reference evidence="7 8" key="1">
    <citation type="submission" date="2018-05" db="EMBL/GenBank/DDBJ databases">
        <title>Draft genome sequence of Scytalidium lignicola DSM 105466, a ubiquitous saprotrophic fungus.</title>
        <authorList>
            <person name="Buettner E."/>
            <person name="Gebauer A.M."/>
            <person name="Hofrichter M."/>
            <person name="Liers C."/>
            <person name="Kellner H."/>
        </authorList>
    </citation>
    <scope>NUCLEOTIDE SEQUENCE [LARGE SCALE GENOMIC DNA]</scope>
    <source>
        <strain evidence="7 8">DSM 105466</strain>
    </source>
</reference>
<feature type="domain" description="Enoyl reductase (ER)" evidence="6">
    <location>
        <begin position="2"/>
        <end position="328"/>
    </location>
</feature>
<dbReference type="InterPro" id="IPR029752">
    <property type="entry name" value="D-isomer_DH_CS1"/>
</dbReference>
<dbReference type="GO" id="GO:0008270">
    <property type="term" value="F:zinc ion binding"/>
    <property type="evidence" value="ECO:0007669"/>
    <property type="project" value="InterPro"/>
</dbReference>
<keyword evidence="3 5" id="KW-0862">Zinc</keyword>
<dbReference type="Pfam" id="PF08240">
    <property type="entry name" value="ADH_N"/>
    <property type="match status" value="1"/>
</dbReference>
<name>A0A3E2HJY2_SCYLI</name>
<evidence type="ECO:0000313" key="8">
    <source>
        <dbReference type="Proteomes" id="UP000258309"/>
    </source>
</evidence>
<dbReference type="InterPro" id="IPR011032">
    <property type="entry name" value="GroES-like_sf"/>
</dbReference>
<dbReference type="GO" id="GO:0016616">
    <property type="term" value="F:oxidoreductase activity, acting on the CH-OH group of donors, NAD or NADP as acceptor"/>
    <property type="evidence" value="ECO:0007669"/>
    <property type="project" value="InterPro"/>
</dbReference>
<feature type="non-terminal residue" evidence="7">
    <location>
        <position position="339"/>
    </location>
</feature>
<accession>A0A3E2HJY2</accession>
<evidence type="ECO:0000256" key="5">
    <source>
        <dbReference type="RuleBase" id="RU361277"/>
    </source>
</evidence>
<protein>
    <recommendedName>
        <fullName evidence="6">Enoyl reductase (ER) domain-containing protein</fullName>
    </recommendedName>
</protein>
<dbReference type="InterPro" id="IPR047109">
    <property type="entry name" value="CAD-like"/>
</dbReference>
<keyword evidence="2 5" id="KW-0479">Metal-binding</keyword>